<organism evidence="2 3">
    <name type="scientific">Gardnerella vaginalis</name>
    <dbReference type="NCBI Taxonomy" id="2702"/>
    <lineage>
        <taxon>Bacteria</taxon>
        <taxon>Bacillati</taxon>
        <taxon>Actinomycetota</taxon>
        <taxon>Actinomycetes</taxon>
        <taxon>Bifidobacteriales</taxon>
        <taxon>Bifidobacteriaceae</taxon>
        <taxon>Gardnerella</taxon>
    </lineage>
</organism>
<dbReference type="AlphaFoldDB" id="A0A133NM61"/>
<dbReference type="PATRIC" id="fig|2702.99.peg.1237"/>
<sequence>MVNHMKLAPIINPDARREAPKPLRVDLCKAFMAGTIIWLIASLITVLLAILHFILWFIAVVCLSGFVIGILLLVWEHFDRWDYRRLGK</sequence>
<evidence type="ECO:0000313" key="2">
    <source>
        <dbReference type="EMBL" id="KXA17379.1"/>
    </source>
</evidence>
<keyword evidence="1" id="KW-0812">Transmembrane</keyword>
<reference evidence="2 3" key="1">
    <citation type="submission" date="2016-01" db="EMBL/GenBank/DDBJ databases">
        <authorList>
            <person name="Oliw E.H."/>
        </authorList>
    </citation>
    <scope>NUCLEOTIDE SEQUENCE [LARGE SCALE GENOMIC DNA]</scope>
    <source>
        <strain evidence="2 3">GED7760B</strain>
    </source>
</reference>
<feature type="transmembrane region" description="Helical" evidence="1">
    <location>
        <begin position="56"/>
        <end position="75"/>
    </location>
</feature>
<evidence type="ECO:0008006" key="4">
    <source>
        <dbReference type="Google" id="ProtNLM"/>
    </source>
</evidence>
<keyword evidence="1" id="KW-0472">Membrane</keyword>
<evidence type="ECO:0000313" key="3">
    <source>
        <dbReference type="Proteomes" id="UP000070558"/>
    </source>
</evidence>
<feature type="transmembrane region" description="Helical" evidence="1">
    <location>
        <begin position="30"/>
        <end position="50"/>
    </location>
</feature>
<dbReference type="EMBL" id="LRQA01000058">
    <property type="protein sequence ID" value="KXA17379.1"/>
    <property type="molecule type" value="Genomic_DNA"/>
</dbReference>
<keyword evidence="1" id="KW-1133">Transmembrane helix</keyword>
<proteinExistence type="predicted"/>
<evidence type="ECO:0000256" key="1">
    <source>
        <dbReference type="SAM" id="Phobius"/>
    </source>
</evidence>
<protein>
    <recommendedName>
        <fullName evidence="4">DUF2530 domain-containing protein</fullName>
    </recommendedName>
</protein>
<gene>
    <name evidence="2" type="ORF">HMPREF3216_01271</name>
</gene>
<dbReference type="OrthoDB" id="3243101at2"/>
<dbReference type="Proteomes" id="UP000070558">
    <property type="component" value="Unassembled WGS sequence"/>
</dbReference>
<accession>A0A133NM61</accession>
<comment type="caution">
    <text evidence="2">The sequence shown here is derived from an EMBL/GenBank/DDBJ whole genome shotgun (WGS) entry which is preliminary data.</text>
</comment>
<name>A0A133NM61_GARVA</name>